<dbReference type="GO" id="GO:0016799">
    <property type="term" value="F:hydrolase activity, hydrolyzing N-glycosyl compounds"/>
    <property type="evidence" value="ECO:0007669"/>
    <property type="project" value="InterPro"/>
</dbReference>
<evidence type="ECO:0000256" key="2">
    <source>
        <dbReference type="SAM" id="SignalP"/>
    </source>
</evidence>
<feature type="domain" description="Cellulose-binding Sde182 C-terminal" evidence="4">
    <location>
        <begin position="407"/>
        <end position="488"/>
    </location>
</feature>
<gene>
    <name evidence="5" type="ORF">EHT25_15255</name>
</gene>
<dbReference type="InterPro" id="IPR011483">
    <property type="entry name" value="Sde182_NH-like"/>
</dbReference>
<dbReference type="Gene3D" id="2.60.40.10">
    <property type="entry name" value="Immunoglobulins"/>
    <property type="match status" value="1"/>
</dbReference>
<evidence type="ECO:0000313" key="5">
    <source>
        <dbReference type="EMBL" id="RRB04818.1"/>
    </source>
</evidence>
<evidence type="ECO:0000259" key="3">
    <source>
        <dbReference type="Pfam" id="PF07632"/>
    </source>
</evidence>
<organism evidence="5 6">
    <name type="scientific">Larkinella rosea</name>
    <dbReference type="NCBI Taxonomy" id="2025312"/>
    <lineage>
        <taxon>Bacteria</taxon>
        <taxon>Pseudomonadati</taxon>
        <taxon>Bacteroidota</taxon>
        <taxon>Cytophagia</taxon>
        <taxon>Cytophagales</taxon>
        <taxon>Spirosomataceae</taxon>
        <taxon>Larkinella</taxon>
    </lineage>
</organism>
<dbReference type="Proteomes" id="UP000271925">
    <property type="component" value="Unassembled WGS sequence"/>
</dbReference>
<accession>A0A3P1BUN1</accession>
<comment type="caution">
    <text evidence="5">The sequence shown here is derived from an EMBL/GenBank/DDBJ whole genome shotgun (WGS) entry which is preliminary data.</text>
</comment>
<feature type="region of interest" description="Disordered" evidence="1">
    <location>
        <begin position="296"/>
        <end position="324"/>
    </location>
</feature>
<dbReference type="RefSeq" id="WP_124875920.1">
    <property type="nucleotide sequence ID" value="NZ_RQJO01000008.1"/>
</dbReference>
<keyword evidence="6" id="KW-1185">Reference proteome</keyword>
<evidence type="ECO:0000259" key="4">
    <source>
        <dbReference type="Pfam" id="PF21027"/>
    </source>
</evidence>
<dbReference type="SUPFAM" id="SSF53590">
    <property type="entry name" value="Nucleoside hydrolase"/>
    <property type="match status" value="1"/>
</dbReference>
<proteinExistence type="predicted"/>
<dbReference type="EMBL" id="RQJO01000008">
    <property type="protein sequence ID" value="RRB04818.1"/>
    <property type="molecule type" value="Genomic_DNA"/>
</dbReference>
<dbReference type="InterPro" id="IPR036452">
    <property type="entry name" value="Ribo_hydro-like"/>
</dbReference>
<feature type="signal peptide" evidence="2">
    <location>
        <begin position="1"/>
        <end position="22"/>
    </location>
</feature>
<feature type="chain" id="PRO_5017926525" evidence="2">
    <location>
        <begin position="23"/>
        <end position="491"/>
    </location>
</feature>
<dbReference type="Pfam" id="PF07632">
    <property type="entry name" value="Sde182_NH-like"/>
    <property type="match status" value="1"/>
</dbReference>
<sequence length="491" mass="54850">MKKWRLLIPLQLLLFSPLFLLAQPEPKVRVLVLTDIEADPDDAQSLVRFLAYANEFEVEGLIATTSTHQRNRVAPETIHRILTAYGKVQPNLLKHAKGYPTAAELKTKVKKGRAVYGMEGVGGGQDSEGSEWIIKTLEKPDARPLWIPVWGGPNCLAQALWKIQKTKTAADAARLYAKLRVYTISDQDDSGPWIRKTFPGIFFIVSPGSYRNATWSGITRNFPGANNEVNSNDWIARNIQQGHGPLGTEYPDVAYGMEGDTPSFMNLIPNGLNVPEHPEYGGWGGRYELYTPKAEPRPTAAPTPVRTQGGQLVTGPVSDPETRPIWTNAEDTYSPLVASRWGRPFVTDTAKYKSSQVTLWRWREDFQHDFAARMDWMVSEYRNANHPPVPKVAHPEGLKVKSGDIFGLNATGTYDPDGDALSYYWFQYPEAGTYKERVSFAPFSPNLANLHTVKAPEVSSPQTVHFILEVTDKGSPALTRYKRVIVEVSPK</sequence>
<dbReference type="InterPro" id="IPR048527">
    <property type="entry name" value="Sde182_C"/>
</dbReference>
<protein>
    <submittedName>
        <fullName evidence="5">DUF1593 domain-containing protein</fullName>
    </submittedName>
</protein>
<dbReference type="Gene3D" id="3.90.245.10">
    <property type="entry name" value="Ribonucleoside hydrolase-like"/>
    <property type="match status" value="1"/>
</dbReference>
<dbReference type="OrthoDB" id="253051at2"/>
<feature type="domain" description="Cellulose-binding Sde182 nucleoside hydrolase-like" evidence="3">
    <location>
        <begin position="29"/>
        <end position="287"/>
    </location>
</feature>
<keyword evidence="2" id="KW-0732">Signal</keyword>
<evidence type="ECO:0000313" key="6">
    <source>
        <dbReference type="Proteomes" id="UP000271925"/>
    </source>
</evidence>
<reference evidence="5 6" key="1">
    <citation type="submission" date="2018-11" db="EMBL/GenBank/DDBJ databases">
        <authorList>
            <person name="Zhou Z."/>
            <person name="Wang G."/>
        </authorList>
    </citation>
    <scope>NUCLEOTIDE SEQUENCE [LARGE SCALE GENOMIC DNA]</scope>
    <source>
        <strain evidence="5 6">KCTC52004</strain>
    </source>
</reference>
<name>A0A3P1BUN1_9BACT</name>
<dbReference type="AlphaFoldDB" id="A0A3P1BUN1"/>
<dbReference type="Pfam" id="PF21027">
    <property type="entry name" value="Sde0182_C"/>
    <property type="match status" value="1"/>
</dbReference>
<dbReference type="InterPro" id="IPR013783">
    <property type="entry name" value="Ig-like_fold"/>
</dbReference>
<evidence type="ECO:0000256" key="1">
    <source>
        <dbReference type="SAM" id="MobiDB-lite"/>
    </source>
</evidence>